<dbReference type="PRINTS" id="PR00364">
    <property type="entry name" value="DISEASERSIST"/>
</dbReference>
<dbReference type="GO" id="GO:0007165">
    <property type="term" value="P:signal transduction"/>
    <property type="evidence" value="ECO:0007669"/>
    <property type="project" value="InterPro"/>
</dbReference>
<dbReference type="InterPro" id="IPR006456">
    <property type="entry name" value="ZF_HD_homeobox_Cys/His_dimer"/>
</dbReference>
<dbReference type="Pfam" id="PF13676">
    <property type="entry name" value="TIR_2"/>
    <property type="match status" value="1"/>
</dbReference>
<dbReference type="GO" id="GO:0006952">
    <property type="term" value="P:defense response"/>
    <property type="evidence" value="ECO:0007669"/>
    <property type="project" value="InterPro"/>
</dbReference>
<accession>A0A8T0I4B5</accession>
<dbReference type="GO" id="GO:0043531">
    <property type="term" value="F:ADP binding"/>
    <property type="evidence" value="ECO:0007669"/>
    <property type="project" value="InterPro"/>
</dbReference>
<evidence type="ECO:0000259" key="2">
    <source>
        <dbReference type="PROSITE" id="PS50104"/>
    </source>
</evidence>
<dbReference type="SUPFAM" id="SSF52200">
    <property type="entry name" value="Toll/Interleukin receptor TIR domain"/>
    <property type="match status" value="1"/>
</dbReference>
<dbReference type="InterPro" id="IPR044974">
    <property type="entry name" value="Disease_R_plants"/>
</dbReference>
<dbReference type="InterPro" id="IPR006553">
    <property type="entry name" value="Leu-rich_rpt_Cys-con_subtyp"/>
</dbReference>
<keyword evidence="5" id="KW-1185">Reference proteome</keyword>
<name>A0A8T0I4B5_CERPU</name>
<organism evidence="4 5">
    <name type="scientific">Ceratodon purpureus</name>
    <name type="common">Fire moss</name>
    <name type="synonym">Dicranum purpureum</name>
    <dbReference type="NCBI Taxonomy" id="3225"/>
    <lineage>
        <taxon>Eukaryota</taxon>
        <taxon>Viridiplantae</taxon>
        <taxon>Streptophyta</taxon>
        <taxon>Embryophyta</taxon>
        <taxon>Bryophyta</taxon>
        <taxon>Bryophytina</taxon>
        <taxon>Bryopsida</taxon>
        <taxon>Dicranidae</taxon>
        <taxon>Pseudoditrichales</taxon>
        <taxon>Ditrichaceae</taxon>
        <taxon>Ceratodon</taxon>
    </lineage>
</organism>
<dbReference type="InterPro" id="IPR032675">
    <property type="entry name" value="LRR_dom_sf"/>
</dbReference>
<dbReference type="EMBL" id="CM026425">
    <property type="protein sequence ID" value="KAG0577398.1"/>
    <property type="molecule type" value="Genomic_DNA"/>
</dbReference>
<reference evidence="4" key="1">
    <citation type="submission" date="2020-06" db="EMBL/GenBank/DDBJ databases">
        <title>WGS assembly of Ceratodon purpureus strain R40.</title>
        <authorList>
            <person name="Carey S.B."/>
            <person name="Jenkins J."/>
            <person name="Shu S."/>
            <person name="Lovell J.T."/>
            <person name="Sreedasyam A."/>
            <person name="Maumus F."/>
            <person name="Tiley G.P."/>
            <person name="Fernandez-Pozo N."/>
            <person name="Barry K."/>
            <person name="Chen C."/>
            <person name="Wang M."/>
            <person name="Lipzen A."/>
            <person name="Daum C."/>
            <person name="Saski C.A."/>
            <person name="Payton A.C."/>
            <person name="Mcbreen J.C."/>
            <person name="Conrad R.E."/>
            <person name="Kollar L.M."/>
            <person name="Olsson S."/>
            <person name="Huttunen S."/>
            <person name="Landis J.B."/>
            <person name="Wickett N.J."/>
            <person name="Johnson M.G."/>
            <person name="Rensing S.A."/>
            <person name="Grimwood J."/>
            <person name="Schmutz J."/>
            <person name="Mcdaniel S.F."/>
        </authorList>
    </citation>
    <scope>NUCLEOTIDE SEQUENCE</scope>
    <source>
        <strain evidence="4">R40</strain>
    </source>
</reference>
<dbReference type="SUPFAM" id="SSF52058">
    <property type="entry name" value="L domain-like"/>
    <property type="match status" value="3"/>
</dbReference>
<feature type="compositionally biased region" description="Acidic residues" evidence="1">
    <location>
        <begin position="1619"/>
        <end position="1651"/>
    </location>
</feature>
<evidence type="ECO:0000256" key="1">
    <source>
        <dbReference type="SAM" id="MobiDB-lite"/>
    </source>
</evidence>
<dbReference type="SMART" id="SM00367">
    <property type="entry name" value="LRR_CC"/>
    <property type="match status" value="6"/>
</dbReference>
<feature type="domain" description="ZF-HD dimerization-type" evidence="3">
    <location>
        <begin position="57"/>
        <end position="102"/>
    </location>
</feature>
<comment type="caution">
    <text evidence="4">The sequence shown here is derived from an EMBL/GenBank/DDBJ whole genome shotgun (WGS) entry which is preliminary data.</text>
</comment>
<dbReference type="PANTHER" id="PTHR11017:SF579">
    <property type="entry name" value="TIR DOMAIN-CONTAINING PROTEIN"/>
    <property type="match status" value="1"/>
</dbReference>
<feature type="region of interest" description="Disordered" evidence="1">
    <location>
        <begin position="1619"/>
        <end position="1673"/>
    </location>
</feature>
<evidence type="ECO:0000313" key="5">
    <source>
        <dbReference type="Proteomes" id="UP000822688"/>
    </source>
</evidence>
<proteinExistence type="predicted"/>
<evidence type="ECO:0000313" key="4">
    <source>
        <dbReference type="EMBL" id="KAG0577398.1"/>
    </source>
</evidence>
<feature type="compositionally biased region" description="Acidic residues" evidence="1">
    <location>
        <begin position="1663"/>
        <end position="1673"/>
    </location>
</feature>
<dbReference type="PANTHER" id="PTHR11017">
    <property type="entry name" value="LEUCINE-RICH REPEAT-CONTAINING PROTEIN"/>
    <property type="match status" value="1"/>
</dbReference>
<sequence length="1673" mass="189432">MDSVTLFGRAKCKRNVPGKVCTCQEWVPSEKDESLCECCGDHMSFHEPLDHPIASGYGRCVRKCDDARPSHEDGCQEFFPLCASSSSKCAGCGCHRSYHEKVTVAVGELAGPSNVHLQQQDFLQRDDGPSTSLLQSSSKRLKLDRPNISMKADSGHDGFRRDLKYESDMVVLEPKHKVFLSHSGAQKDFVEQLCIDLETCDRYPFFDKRKSSLPVGMKFPERLFAAIQQSEVGVVVLSEEFFSKTKWPMLELVEMVRSSASMIIVPVFLSITREECRKLESLERWIPRWKEWAEKDKTIDIEEWKLALKIFGSTTSLSYKDGEVALRKEVVDAVCELVLPESRWDDSNVEGKDRLCKVILDKVGLEVKDPKVRVMGLYGIGGIGKTTICKVLCNKLFKEFRGRVCHTELKREFQLELFQEVLKILTDTRHDNLERMNIDKCKDQLRRCIVKQPIFLAIDNVDEDSAEQAKTYLRAKYSFGNGSVVVVTSRSLSQLLALNIHEDDCLGMPELELREARDLFRNHAKSIGIGDVEYELDERIVARCVQMCRFNKGDGESFHYHPLALTVLGNEVREQMACNNFDPTLWYSRFSRIEESYKVLETKKQIFSILRISYDTLKPNDKMLFMDVALFMRNSGSWDSKSFDSVGPNLYEWLEMVHGLRKPDELKTRLEKLEKKSLLEKVGDGSTDVVMHDLWREFCVAETKVGEFAERRWVYFEEGYDELEESTPSGSCWENLGRMYFMSEAGVQKFLGLRLNHFKNVKVLRVRDALIARDPMVTVDLGEMKHLKYLEIRHDWRTRRYFQRVLPMADVEVQGLQSLTNLAFLQWVGMPEEVGYAEGIGRLTNLQFLKLPYCRGNTLPDMSSLTSLRMAFFPRSGEVDTIRGLTGKLSKLQYLNLADCEKLRSCPGVGDLLGLEVLDISGCWQLEELPNLGKLRNLTDLNMNGCSFLTVCPGLCGLRNLLRMDISFCSLSTLPSLSGLVSLEELSACHCSNLAIFPDMRNLRKLQVLNILGCPVTSLPGFEGLIALRELKASFELLEDRPALHNFTSLRHVEIEGWDRRGLMSIAKHAMLESLNVLKCETRGFQLDLTNMERLQRLEFHDGKIPGHLKGLRLAFSDSESTNGRAKNTCQSKVVNIWGCPNLELLDLVDIPGLQKLAVRECALRWLRIKEPLGALQMMNRNGPRDWERTVSNVSGPPGLQELYVTECQRFIRFAIERPLSALKKLDLSGCQSLVALPDLCYFPQLKTFDLHDCKRLTALNSLTVPLLALEKLDLTRCTSLTTLPDLGNFPNLKKLNLRRCKSLTGITSDKPLAALKKVNLRRCANVKALPDLANFPQLKTLDLRHCESLTSFSCSVPLLALENLYPNGCIRLKLLPDLGYFPGLKSLRLRDCKSLIKITSEGALPAAKLEVLKLWRCDDLVALPDLGSFPGLKSLRLRDCKSLIRITSEGARLPALQMLKLWRCNGLVALPDLGCFPDLRWLCLRDCKRLTSVNSGVPLLALHSLVLGGCVRLKQIADLSKFPSLRWIDLEMCKSLLSLTSSEPLLALRLLNAKRCRSLKALPDHLCSSVELEYLGVGGSGIKLSEDTVCNLLASCVQLESVDTTPLGEDRDWDDCYEWDYDPADDDESDHDFDESDHDFDESEYDDDWGSDMSLDYSDSSDSADEDVSGTD</sequence>
<dbReference type="Pfam" id="PF00931">
    <property type="entry name" value="NB-ARC"/>
    <property type="match status" value="1"/>
</dbReference>
<dbReference type="InterPro" id="IPR000157">
    <property type="entry name" value="TIR_dom"/>
</dbReference>
<dbReference type="SMART" id="SM00255">
    <property type="entry name" value="TIR"/>
    <property type="match status" value="1"/>
</dbReference>
<gene>
    <name evidence="4" type="ORF">KC19_5G153200</name>
</gene>
<dbReference type="Proteomes" id="UP000822688">
    <property type="component" value="Chromosome 5"/>
</dbReference>
<dbReference type="Gene3D" id="3.40.50.10140">
    <property type="entry name" value="Toll/interleukin-1 receptor homology (TIR) domain"/>
    <property type="match status" value="1"/>
</dbReference>
<evidence type="ECO:0008006" key="6">
    <source>
        <dbReference type="Google" id="ProtNLM"/>
    </source>
</evidence>
<evidence type="ECO:0000259" key="3">
    <source>
        <dbReference type="PROSITE" id="PS51523"/>
    </source>
</evidence>
<dbReference type="Gene3D" id="3.40.50.300">
    <property type="entry name" value="P-loop containing nucleotide triphosphate hydrolases"/>
    <property type="match status" value="1"/>
</dbReference>
<feature type="compositionally biased region" description="Low complexity" evidence="1">
    <location>
        <begin position="1652"/>
        <end position="1662"/>
    </location>
</feature>
<feature type="domain" description="TIR" evidence="2">
    <location>
        <begin position="174"/>
        <end position="311"/>
    </location>
</feature>
<dbReference type="InterPro" id="IPR035897">
    <property type="entry name" value="Toll_tir_struct_dom_sf"/>
</dbReference>
<dbReference type="Gene3D" id="3.80.10.10">
    <property type="entry name" value="Ribonuclease Inhibitor"/>
    <property type="match status" value="4"/>
</dbReference>
<dbReference type="InterPro" id="IPR002182">
    <property type="entry name" value="NB-ARC"/>
</dbReference>
<dbReference type="PROSITE" id="PS50104">
    <property type="entry name" value="TIR"/>
    <property type="match status" value="1"/>
</dbReference>
<dbReference type="PROSITE" id="PS51523">
    <property type="entry name" value="ZF_HD_DIMER"/>
    <property type="match status" value="1"/>
</dbReference>
<protein>
    <recommendedName>
        <fullName evidence="6">TIR domain-containing protein</fullName>
    </recommendedName>
</protein>
<dbReference type="SUPFAM" id="SSF52540">
    <property type="entry name" value="P-loop containing nucleoside triphosphate hydrolases"/>
    <property type="match status" value="1"/>
</dbReference>
<dbReference type="InterPro" id="IPR027417">
    <property type="entry name" value="P-loop_NTPase"/>
</dbReference>